<gene>
    <name evidence="5" type="ORF">PgNI_05064</name>
</gene>
<keyword evidence="2" id="KW-1133">Transmembrane helix</keyword>
<feature type="compositionally biased region" description="Basic and acidic residues" evidence="1">
    <location>
        <begin position="39"/>
        <end position="52"/>
    </location>
</feature>
<proteinExistence type="predicted"/>
<reference evidence="5" key="1">
    <citation type="journal article" date="2019" name="Mol. Biol. Evol.">
        <title>Blast fungal genomes show frequent chromosomal changes, gene gains and losses, and effector gene turnover.</title>
        <authorList>
            <person name="Gomez Luciano L.B."/>
            <person name="Jason Tsai I."/>
            <person name="Chuma I."/>
            <person name="Tosa Y."/>
            <person name="Chen Y.H."/>
            <person name="Li J.Y."/>
            <person name="Li M.Y."/>
            <person name="Jade Lu M.Y."/>
            <person name="Nakayashiki H."/>
            <person name="Li W.H."/>
        </authorList>
    </citation>
    <scope>NUCLEOTIDE SEQUENCE</scope>
    <source>
        <strain evidence="5">NI907</strain>
    </source>
</reference>
<evidence type="ECO:0000256" key="3">
    <source>
        <dbReference type="SAM" id="SignalP"/>
    </source>
</evidence>
<keyword evidence="2" id="KW-0472">Membrane</keyword>
<keyword evidence="2" id="KW-0812">Transmembrane</keyword>
<dbReference type="RefSeq" id="XP_030985125.1">
    <property type="nucleotide sequence ID" value="XM_031125104.1"/>
</dbReference>
<feature type="compositionally biased region" description="Basic and acidic residues" evidence="1">
    <location>
        <begin position="121"/>
        <end position="142"/>
    </location>
</feature>
<feature type="signal peptide" evidence="3">
    <location>
        <begin position="1"/>
        <end position="19"/>
    </location>
</feature>
<evidence type="ECO:0000256" key="1">
    <source>
        <dbReference type="SAM" id="MobiDB-lite"/>
    </source>
</evidence>
<protein>
    <submittedName>
        <fullName evidence="5">Uncharacterized protein</fullName>
    </submittedName>
</protein>
<name>A0A6P8BD73_PYRGI</name>
<dbReference type="AlphaFoldDB" id="A0A6P8BD73"/>
<feature type="compositionally biased region" description="Polar residues" evidence="1">
    <location>
        <begin position="146"/>
        <end position="156"/>
    </location>
</feature>
<sequence>MRFESTIIGLLAAATTAIAVSVPPQAAVAGGLVARQEVEGGEIRATRVKRNEDEEGGDDEHFNPTRAVDHDDPNDPNHTGSPGAEPPVKARDAASNAQVDDDIDTTPEPDDDGNTDQDSSDDAHTKRDGKDKDKDMDMDNMHKASGKNSTNMSNMTMPADAKGAASGVGVSVVLGTVLGGAALFMAL</sequence>
<feature type="region of interest" description="Disordered" evidence="1">
    <location>
        <begin position="39"/>
        <end position="162"/>
    </location>
</feature>
<reference evidence="5" key="3">
    <citation type="submission" date="2025-08" db="UniProtKB">
        <authorList>
            <consortium name="RefSeq"/>
        </authorList>
    </citation>
    <scope>IDENTIFICATION</scope>
    <source>
        <strain evidence="5">NI907</strain>
    </source>
</reference>
<evidence type="ECO:0000256" key="2">
    <source>
        <dbReference type="SAM" id="Phobius"/>
    </source>
</evidence>
<dbReference type="Proteomes" id="UP000515153">
    <property type="component" value="Unplaced"/>
</dbReference>
<feature type="compositionally biased region" description="Basic and acidic residues" evidence="1">
    <location>
        <begin position="59"/>
        <end position="75"/>
    </location>
</feature>
<organism evidence="4 5">
    <name type="scientific">Pyricularia grisea</name>
    <name type="common">Crabgrass-specific blast fungus</name>
    <name type="synonym">Magnaporthe grisea</name>
    <dbReference type="NCBI Taxonomy" id="148305"/>
    <lineage>
        <taxon>Eukaryota</taxon>
        <taxon>Fungi</taxon>
        <taxon>Dikarya</taxon>
        <taxon>Ascomycota</taxon>
        <taxon>Pezizomycotina</taxon>
        <taxon>Sordariomycetes</taxon>
        <taxon>Sordariomycetidae</taxon>
        <taxon>Magnaporthales</taxon>
        <taxon>Pyriculariaceae</taxon>
        <taxon>Pyricularia</taxon>
    </lineage>
</organism>
<evidence type="ECO:0000313" key="5">
    <source>
        <dbReference type="RefSeq" id="XP_030985125.1"/>
    </source>
</evidence>
<dbReference type="OrthoDB" id="10570021at2759"/>
<dbReference type="GeneID" id="41960013"/>
<feature type="chain" id="PRO_5027759482" evidence="3">
    <location>
        <begin position="20"/>
        <end position="187"/>
    </location>
</feature>
<accession>A0A6P8BD73</accession>
<evidence type="ECO:0000313" key="4">
    <source>
        <dbReference type="Proteomes" id="UP000515153"/>
    </source>
</evidence>
<dbReference type="KEGG" id="pgri:PgNI_05064"/>
<feature type="compositionally biased region" description="Acidic residues" evidence="1">
    <location>
        <begin position="99"/>
        <end position="120"/>
    </location>
</feature>
<feature type="transmembrane region" description="Helical" evidence="2">
    <location>
        <begin position="164"/>
        <end position="186"/>
    </location>
</feature>
<keyword evidence="4" id="KW-1185">Reference proteome</keyword>
<keyword evidence="3" id="KW-0732">Signal</keyword>
<reference evidence="5" key="2">
    <citation type="submission" date="2019-10" db="EMBL/GenBank/DDBJ databases">
        <authorList>
            <consortium name="NCBI Genome Project"/>
        </authorList>
    </citation>
    <scope>NUCLEOTIDE SEQUENCE</scope>
    <source>
        <strain evidence="5">NI907</strain>
    </source>
</reference>